<dbReference type="PROSITE" id="PS51383">
    <property type="entry name" value="YJEF_C_3"/>
    <property type="match status" value="1"/>
</dbReference>
<sequence length="496" mass="51185">MGRDYNPVSLQPLYRAAEVRAMDRKAIDAAGIPGAELMRRAGAAAFAALRERWPEARTLSVLCGAGNNGGDGYVVARLAQAAGWDVRVYAATPPAQLKGDALGAYQAYRAAGGAVLEFVPADFEGAEILVDALFGTGLDRALEGAYAEVVRATHRFCGRIVALDVPSGLQADTGTVLGCAVKAELTVTFVALKRGLFTGEGLEYAGEVVLADLGVPPEVKRAVEPSALLLPPLVRGLPPRPRHAHKGMFGHVLVVGGDYGFSGAARMAAEAAARVGAGLVSVATRKEHASLLSVARPELMCHGVAGREEIQALLERATVVAVGPGLRRSGWAGMLLASALDSELPLVLDADGLNLLAARPTRSERWILTPHPGEAARLLGSSSAKIQQDRFAAAGELQARYGGVVVLKGSGTIIQGPQGQPRVCTAGNPGMASGGMGDILTGVIAGLLAQGLDPLEAATLGVCLHGTAGDRAARAGGERGLLASDLLEPLRQLVNQ</sequence>
<evidence type="ECO:0000256" key="12">
    <source>
        <dbReference type="ARBA" id="ARBA00023239"/>
    </source>
</evidence>
<feature type="domain" description="YjeF C-terminal" evidence="20">
    <location>
        <begin position="229"/>
        <end position="496"/>
    </location>
</feature>
<dbReference type="EC" id="4.2.1.136" evidence="19"/>
<evidence type="ECO:0000256" key="5">
    <source>
        <dbReference type="ARBA" id="ARBA00022723"/>
    </source>
</evidence>
<evidence type="ECO:0000256" key="10">
    <source>
        <dbReference type="ARBA" id="ARBA00023027"/>
    </source>
</evidence>
<comment type="similarity">
    <text evidence="4 19">In the C-terminal section; belongs to the NnrD/CARKD family.</text>
</comment>
<dbReference type="Gene3D" id="3.40.1190.20">
    <property type="match status" value="1"/>
</dbReference>
<dbReference type="HAMAP" id="MF_01966">
    <property type="entry name" value="NADHX_epimerase"/>
    <property type="match status" value="1"/>
</dbReference>
<evidence type="ECO:0000256" key="16">
    <source>
        <dbReference type="ARBA" id="ARBA00049209"/>
    </source>
</evidence>
<feature type="binding site" evidence="17">
    <location>
        <position position="371"/>
    </location>
    <ligand>
        <name>(6S)-NADPHX</name>
        <dbReference type="ChEBI" id="CHEBI:64076"/>
    </ligand>
</feature>
<feature type="binding site" evidence="18">
    <location>
        <position position="68"/>
    </location>
    <ligand>
        <name>K(+)</name>
        <dbReference type="ChEBI" id="CHEBI:29103"/>
    </ligand>
</feature>
<keyword evidence="10 17" id="KW-0520">NAD</keyword>
<protein>
    <recommendedName>
        <fullName evidence="19">Bifunctional NAD(P)H-hydrate repair enzyme</fullName>
    </recommendedName>
    <alternativeName>
        <fullName evidence="19">Nicotinamide nucleotide repair protein</fullName>
    </alternativeName>
    <domain>
        <recommendedName>
            <fullName evidence="19">ADP-dependent (S)-NAD(P)H-hydrate dehydratase</fullName>
            <ecNumber evidence="19">4.2.1.136</ecNumber>
        </recommendedName>
        <alternativeName>
            <fullName evidence="19">ADP-dependent NAD(P)HX dehydratase</fullName>
        </alternativeName>
    </domain>
    <domain>
        <recommendedName>
            <fullName evidence="19">NAD(P)H-hydrate epimerase</fullName>
            <ecNumber evidence="19">5.1.99.6</ecNumber>
        </recommendedName>
    </domain>
</protein>
<evidence type="ECO:0000313" key="23">
    <source>
        <dbReference type="Proteomes" id="UP001497493"/>
    </source>
</evidence>
<dbReference type="InterPro" id="IPR004443">
    <property type="entry name" value="YjeF_N_dom"/>
</dbReference>
<dbReference type="PANTHER" id="PTHR12592:SF0">
    <property type="entry name" value="ATP-DEPENDENT (S)-NAD(P)H-HYDRATE DEHYDRATASE"/>
    <property type="match status" value="1"/>
</dbReference>
<dbReference type="NCBIfam" id="TIGR00197">
    <property type="entry name" value="yjeF_nterm"/>
    <property type="match status" value="1"/>
</dbReference>
<evidence type="ECO:0000256" key="1">
    <source>
        <dbReference type="ARBA" id="ARBA00000013"/>
    </source>
</evidence>
<evidence type="ECO:0000256" key="18">
    <source>
        <dbReference type="HAMAP-Rule" id="MF_01966"/>
    </source>
</evidence>
<evidence type="ECO:0000256" key="7">
    <source>
        <dbReference type="ARBA" id="ARBA00022840"/>
    </source>
</evidence>
<dbReference type="HAMAP" id="MF_01965">
    <property type="entry name" value="NADHX_dehydratase"/>
    <property type="match status" value="1"/>
</dbReference>
<evidence type="ECO:0000256" key="9">
    <source>
        <dbReference type="ARBA" id="ARBA00022958"/>
    </source>
</evidence>
<evidence type="ECO:0000256" key="3">
    <source>
        <dbReference type="ARBA" id="ARBA00006001"/>
    </source>
</evidence>
<evidence type="ECO:0000256" key="4">
    <source>
        <dbReference type="ARBA" id="ARBA00009524"/>
    </source>
</evidence>
<comment type="catalytic activity">
    <reaction evidence="15 17 19">
        <text>(6S)-NADHX + ADP = AMP + phosphate + NADH + H(+)</text>
        <dbReference type="Rhea" id="RHEA:32223"/>
        <dbReference type="ChEBI" id="CHEBI:15378"/>
        <dbReference type="ChEBI" id="CHEBI:43474"/>
        <dbReference type="ChEBI" id="CHEBI:57945"/>
        <dbReference type="ChEBI" id="CHEBI:64074"/>
        <dbReference type="ChEBI" id="CHEBI:456215"/>
        <dbReference type="ChEBI" id="CHEBI:456216"/>
        <dbReference type="EC" id="4.2.1.136"/>
    </reaction>
</comment>
<proteinExistence type="inferred from homology"/>
<comment type="similarity">
    <text evidence="3 19">In the N-terminal section; belongs to the NnrE/AIBP family.</text>
</comment>
<comment type="function">
    <text evidence="14 19">Bifunctional enzyme that catalyzes the epimerization of the S- and R-forms of NAD(P)HX and the dehydration of the S-form of NAD(P)HX at the expense of ADP, which is converted to AMP. This allows the repair of both epimers of NAD(P)HX, a damaged form of NAD(P)H that is a result of enzymatic or heat-dependent hydration.</text>
</comment>
<dbReference type="RefSeq" id="WP_348758908.1">
    <property type="nucleotide sequence ID" value="NZ_OZ026884.1"/>
</dbReference>
<keyword evidence="6 17" id="KW-0547">Nucleotide-binding</keyword>
<dbReference type="PIRSF" id="PIRSF017184">
    <property type="entry name" value="Nnr"/>
    <property type="match status" value="1"/>
</dbReference>
<dbReference type="Pfam" id="PF03853">
    <property type="entry name" value="YjeF_N"/>
    <property type="match status" value="1"/>
</dbReference>
<dbReference type="InterPro" id="IPR030677">
    <property type="entry name" value="Nnr"/>
</dbReference>
<dbReference type="SUPFAM" id="SSF64153">
    <property type="entry name" value="YjeF N-terminal domain-like"/>
    <property type="match status" value="1"/>
</dbReference>
<accession>A0ABP1C553</accession>
<feature type="binding site" evidence="18">
    <location>
        <position position="146"/>
    </location>
    <ligand>
        <name>(6S)-NADPHX</name>
        <dbReference type="ChEBI" id="CHEBI:64076"/>
    </ligand>
</feature>
<comment type="cofactor">
    <cofactor evidence="17">
        <name>Mg(2+)</name>
        <dbReference type="ChEBI" id="CHEBI:18420"/>
    </cofactor>
</comment>
<dbReference type="InterPro" id="IPR036652">
    <property type="entry name" value="YjeF_N_dom_sf"/>
</dbReference>
<comment type="cofactor">
    <cofactor evidence="18 19">
        <name>K(+)</name>
        <dbReference type="ChEBI" id="CHEBI:29103"/>
    </cofactor>
    <text evidence="18 19">Binds 1 potassium ion per subunit.</text>
</comment>
<comment type="catalytic activity">
    <reaction evidence="16 17 19">
        <text>(6S)-NADPHX + ADP = AMP + phosphate + NADPH + H(+)</text>
        <dbReference type="Rhea" id="RHEA:32235"/>
        <dbReference type="ChEBI" id="CHEBI:15378"/>
        <dbReference type="ChEBI" id="CHEBI:43474"/>
        <dbReference type="ChEBI" id="CHEBI:57783"/>
        <dbReference type="ChEBI" id="CHEBI:64076"/>
        <dbReference type="ChEBI" id="CHEBI:456215"/>
        <dbReference type="ChEBI" id="CHEBI:456216"/>
        <dbReference type="EC" id="4.2.1.136"/>
    </reaction>
</comment>
<reference evidence="22 23" key="1">
    <citation type="submission" date="2024-04" db="EMBL/GenBank/DDBJ databases">
        <authorList>
            <person name="Cremers G."/>
        </authorList>
    </citation>
    <scope>NUCLEOTIDE SEQUENCE [LARGE SCALE GENOMIC DNA]</scope>
    <source>
        <strain evidence="22">MeCH1-AG</strain>
    </source>
</reference>
<dbReference type="SUPFAM" id="SSF53613">
    <property type="entry name" value="Ribokinase-like"/>
    <property type="match status" value="1"/>
</dbReference>
<keyword evidence="5 18" id="KW-0479">Metal-binding</keyword>
<comment type="catalytic activity">
    <reaction evidence="1 18 19">
        <text>(6R)-NADHX = (6S)-NADHX</text>
        <dbReference type="Rhea" id="RHEA:32215"/>
        <dbReference type="ChEBI" id="CHEBI:64074"/>
        <dbReference type="ChEBI" id="CHEBI:64075"/>
        <dbReference type="EC" id="5.1.99.6"/>
    </reaction>
</comment>
<dbReference type="EC" id="5.1.99.6" evidence="19"/>
<dbReference type="NCBIfam" id="TIGR00196">
    <property type="entry name" value="yjeF_cterm"/>
    <property type="match status" value="1"/>
</dbReference>
<evidence type="ECO:0000259" key="20">
    <source>
        <dbReference type="PROSITE" id="PS51383"/>
    </source>
</evidence>
<evidence type="ECO:0000256" key="2">
    <source>
        <dbReference type="ARBA" id="ARBA00000909"/>
    </source>
</evidence>
<dbReference type="Gene3D" id="3.40.50.10260">
    <property type="entry name" value="YjeF N-terminal domain"/>
    <property type="match status" value="1"/>
</dbReference>
<feature type="binding site" evidence="18">
    <location>
        <position position="164"/>
    </location>
    <ligand>
        <name>(6S)-NADPHX</name>
        <dbReference type="ChEBI" id="CHEBI:64076"/>
    </ligand>
</feature>
<feature type="binding site" evidence="17">
    <location>
        <position position="325"/>
    </location>
    <ligand>
        <name>(6S)-NADPHX</name>
        <dbReference type="ChEBI" id="CHEBI:64076"/>
    </ligand>
</feature>
<evidence type="ECO:0000256" key="11">
    <source>
        <dbReference type="ARBA" id="ARBA00023235"/>
    </source>
</evidence>
<comment type="similarity">
    <text evidence="18">Belongs to the NnrE/AIBP family.</text>
</comment>
<name>A0ABP1C553_9GAMM</name>
<evidence type="ECO:0000256" key="19">
    <source>
        <dbReference type="PIRNR" id="PIRNR017184"/>
    </source>
</evidence>
<dbReference type="GO" id="GO:0052855">
    <property type="term" value="F:ADP-dependent NAD(P)H-hydrate dehydratase activity"/>
    <property type="evidence" value="ECO:0007669"/>
    <property type="project" value="UniProtKB-EC"/>
</dbReference>
<dbReference type="EMBL" id="OZ026884">
    <property type="protein sequence ID" value="CAL1239343.1"/>
    <property type="molecule type" value="Genomic_DNA"/>
</dbReference>
<evidence type="ECO:0000256" key="14">
    <source>
        <dbReference type="ARBA" id="ARBA00025153"/>
    </source>
</evidence>
<keyword evidence="23" id="KW-1185">Reference proteome</keyword>
<keyword evidence="9 18" id="KW-0630">Potassium</keyword>
<comment type="function">
    <text evidence="18">Catalyzes the epimerization of the S- and R-forms of NAD(P)HX, a damaged form of NAD(P)H that is a result of enzymatic or heat-dependent hydration. This is a prerequisite for the S-specific NAD(P)H-hydrate dehydratase to allow the repair of both epimers of NAD(P)HX.</text>
</comment>
<keyword evidence="11 18" id="KW-0413">Isomerase</keyword>
<feature type="binding site" evidence="17">
    <location>
        <begin position="408"/>
        <end position="412"/>
    </location>
    <ligand>
        <name>AMP</name>
        <dbReference type="ChEBI" id="CHEBI:456215"/>
    </ligand>
</feature>
<dbReference type="Proteomes" id="UP001497493">
    <property type="component" value="Chromosome"/>
</dbReference>
<evidence type="ECO:0000256" key="17">
    <source>
        <dbReference type="HAMAP-Rule" id="MF_01965"/>
    </source>
</evidence>
<feature type="binding site" evidence="17">
    <location>
        <position position="437"/>
    </location>
    <ligand>
        <name>AMP</name>
        <dbReference type="ChEBI" id="CHEBI:456215"/>
    </ligand>
</feature>
<evidence type="ECO:0000256" key="15">
    <source>
        <dbReference type="ARBA" id="ARBA00048238"/>
    </source>
</evidence>
<feature type="binding site" evidence="17">
    <location>
        <position position="264"/>
    </location>
    <ligand>
        <name>(6S)-NADPHX</name>
        <dbReference type="ChEBI" id="CHEBI:64076"/>
    </ligand>
</feature>
<keyword evidence="7 17" id="KW-0067">ATP-binding</keyword>
<keyword evidence="8 17" id="KW-0521">NADP</keyword>
<feature type="binding site" evidence="18">
    <location>
        <position position="167"/>
    </location>
    <ligand>
        <name>K(+)</name>
        <dbReference type="ChEBI" id="CHEBI:29103"/>
    </ligand>
</feature>
<evidence type="ECO:0000256" key="6">
    <source>
        <dbReference type="ARBA" id="ARBA00022741"/>
    </source>
</evidence>
<feature type="binding site" evidence="18">
    <location>
        <position position="131"/>
    </location>
    <ligand>
        <name>K(+)</name>
        <dbReference type="ChEBI" id="CHEBI:29103"/>
    </ligand>
</feature>
<keyword evidence="13" id="KW-0511">Multifunctional enzyme</keyword>
<dbReference type="InterPro" id="IPR029056">
    <property type="entry name" value="Ribokinase-like"/>
</dbReference>
<gene>
    <name evidence="22" type="primary">nnr</name>
    <name evidence="17" type="synonym">nnrD</name>
    <name evidence="18" type="synonym">nnrE</name>
    <name evidence="22" type="ORF">MECH1_V1_0567</name>
</gene>
<dbReference type="PANTHER" id="PTHR12592">
    <property type="entry name" value="ATP-DEPENDENT (S)-NAD(P)H-HYDRATE DEHYDRATASE FAMILY MEMBER"/>
    <property type="match status" value="1"/>
</dbReference>
<dbReference type="PROSITE" id="PS51385">
    <property type="entry name" value="YJEF_N"/>
    <property type="match status" value="1"/>
</dbReference>
<comment type="subunit">
    <text evidence="17">Homotetramer.</text>
</comment>
<keyword evidence="12 17" id="KW-0456">Lyase</keyword>
<organism evidence="22 23">
    <name type="scientific">Candidatus Methylocalor cossyra</name>
    <dbReference type="NCBI Taxonomy" id="3108543"/>
    <lineage>
        <taxon>Bacteria</taxon>
        <taxon>Pseudomonadati</taxon>
        <taxon>Pseudomonadota</taxon>
        <taxon>Gammaproteobacteria</taxon>
        <taxon>Methylococcales</taxon>
        <taxon>Methylococcaceae</taxon>
        <taxon>Candidatus Methylocalor</taxon>
    </lineage>
</organism>
<feature type="binding site" evidence="17">
    <location>
        <position position="438"/>
    </location>
    <ligand>
        <name>(6S)-NADPHX</name>
        <dbReference type="ChEBI" id="CHEBI:64076"/>
    </ligand>
</feature>
<evidence type="ECO:0000256" key="8">
    <source>
        <dbReference type="ARBA" id="ARBA00022857"/>
    </source>
</evidence>
<dbReference type="CDD" id="cd01171">
    <property type="entry name" value="YXKO-related"/>
    <property type="match status" value="1"/>
</dbReference>
<evidence type="ECO:0000256" key="13">
    <source>
        <dbReference type="ARBA" id="ARBA00023268"/>
    </source>
</evidence>
<comment type="catalytic activity">
    <reaction evidence="2 18 19">
        <text>(6R)-NADPHX = (6S)-NADPHX</text>
        <dbReference type="Rhea" id="RHEA:32227"/>
        <dbReference type="ChEBI" id="CHEBI:64076"/>
        <dbReference type="ChEBI" id="CHEBI:64077"/>
        <dbReference type="EC" id="5.1.99.6"/>
    </reaction>
</comment>
<dbReference type="Pfam" id="PF01256">
    <property type="entry name" value="Carb_kinase"/>
    <property type="match status" value="1"/>
</dbReference>
<comment type="similarity">
    <text evidence="17">Belongs to the NnrD/CARKD family.</text>
</comment>
<dbReference type="InterPro" id="IPR000631">
    <property type="entry name" value="CARKD"/>
</dbReference>
<feature type="binding site" evidence="18">
    <location>
        <begin position="135"/>
        <end position="141"/>
    </location>
    <ligand>
        <name>(6S)-NADPHX</name>
        <dbReference type="ChEBI" id="CHEBI:64076"/>
    </ligand>
</feature>
<feature type="binding site" evidence="18">
    <location>
        <begin position="67"/>
        <end position="71"/>
    </location>
    <ligand>
        <name>(6S)-NADPHX</name>
        <dbReference type="ChEBI" id="CHEBI:64076"/>
    </ligand>
</feature>
<evidence type="ECO:0000259" key="21">
    <source>
        <dbReference type="PROSITE" id="PS51385"/>
    </source>
</evidence>
<feature type="domain" description="YjeF N-terminal" evidence="21">
    <location>
        <begin position="19"/>
        <end position="221"/>
    </location>
</feature>
<dbReference type="GO" id="GO:0052856">
    <property type="term" value="F:NAD(P)HX epimerase activity"/>
    <property type="evidence" value="ECO:0007669"/>
    <property type="project" value="UniProtKB-EC"/>
</dbReference>
<evidence type="ECO:0000313" key="22">
    <source>
        <dbReference type="EMBL" id="CAL1239343.1"/>
    </source>
</evidence>
<comment type="function">
    <text evidence="17">Catalyzes the dehydration of the S-form of NAD(P)HX at the expense of ADP, which is converted to AMP. Together with NAD(P)HX epimerase, which catalyzes the epimerization of the S- and R-forms, the enzyme allows the repair of both epimers of NAD(P)HX, a damaged form of NAD(P)H that is a result of enzymatic or heat-dependent hydration.</text>
</comment>